<comment type="similarity">
    <text evidence="2 7">Belongs to the FHIPEP (flagella/HR/invasion proteins export pore) family.</text>
</comment>
<evidence type="ECO:0000256" key="8">
    <source>
        <dbReference type="SAM" id="MobiDB-lite"/>
    </source>
</evidence>
<evidence type="ECO:0000256" key="2">
    <source>
        <dbReference type="ARBA" id="ARBA00008835"/>
    </source>
</evidence>
<evidence type="ECO:0000256" key="5">
    <source>
        <dbReference type="ARBA" id="ARBA00022989"/>
    </source>
</evidence>
<keyword evidence="7" id="KW-1005">Bacterial flagellum biogenesis</keyword>
<dbReference type="GO" id="GO:0009306">
    <property type="term" value="P:protein secretion"/>
    <property type="evidence" value="ECO:0007669"/>
    <property type="project" value="InterPro"/>
</dbReference>
<keyword evidence="9" id="KW-0966">Cell projection</keyword>
<protein>
    <recommendedName>
        <fullName evidence="7">Flagellar biosynthesis protein FlhA</fullName>
    </recommendedName>
</protein>
<feature type="transmembrane region" description="Helical" evidence="7">
    <location>
        <begin position="134"/>
        <end position="152"/>
    </location>
</feature>
<keyword evidence="9" id="KW-0282">Flagellum</keyword>
<keyword evidence="7" id="KW-1006">Bacterial flagellum protein export</keyword>
<gene>
    <name evidence="7 9" type="primary">flhA</name>
    <name evidence="9" type="ORF">Q4521_00905</name>
</gene>
<dbReference type="GO" id="GO:0044780">
    <property type="term" value="P:bacterial-type flagellum assembly"/>
    <property type="evidence" value="ECO:0007669"/>
    <property type="project" value="InterPro"/>
</dbReference>
<feature type="transmembrane region" description="Helical" evidence="7">
    <location>
        <begin position="221"/>
        <end position="241"/>
    </location>
</feature>
<dbReference type="Proteomes" id="UP001169760">
    <property type="component" value="Unassembled WGS sequence"/>
</dbReference>
<dbReference type="Pfam" id="PF00771">
    <property type="entry name" value="FHIPEP"/>
    <property type="match status" value="1"/>
</dbReference>
<keyword evidence="3 7" id="KW-1003">Cell membrane</keyword>
<evidence type="ECO:0000256" key="1">
    <source>
        <dbReference type="ARBA" id="ARBA00004651"/>
    </source>
</evidence>
<dbReference type="InterPro" id="IPR042194">
    <property type="entry name" value="FHIPEP_1"/>
</dbReference>
<feature type="transmembrane region" description="Helical" evidence="7">
    <location>
        <begin position="82"/>
        <end position="99"/>
    </location>
</feature>
<feature type="region of interest" description="Disordered" evidence="8">
    <location>
        <begin position="358"/>
        <end position="400"/>
    </location>
</feature>
<keyword evidence="9" id="KW-0969">Cilium</keyword>
<keyword evidence="7" id="KW-0653">Protein transport</keyword>
<evidence type="ECO:0000256" key="4">
    <source>
        <dbReference type="ARBA" id="ARBA00022692"/>
    </source>
</evidence>
<dbReference type="InterPro" id="IPR042193">
    <property type="entry name" value="FHIPEP_3"/>
</dbReference>
<sequence length="755" mass="81218">MPQPFYDHLKSLPGTITGKSMLDGIRGAGKGNLSVPILLLMLLGMMTLPLPAFLLDAFFSFNIALSIVVLLVAVYSLRPLDFAVFPTILLIATLLRLALNVASTRVVLLEGHQGGDAAGKVIQAFGEVVIGGNYAVGLVVFIILIIINFVVVTKGAGRISEVSARFTLDAMPGKQMAIDADLNAGIIDQDEARTRREDVASEADFYGAMDGASKFVRGDSVAGILILIINICGGLLVGMVQHQLEFSDALEKYVLLTIGDGLVAQIPSLLLSVAAAIMVTRVNSSEDMNRQVLSQMFESPKALAVAGCIIFIMGAIPGMPHFPFITLAIICGILAYYIHFRSQEAEVVEVGNARGFTQSSPSGQAGAQPSMPAGNVPAIENQSARQGNPPPQNSEPTEVSWDDVTPVDLVGLEVGYRLIPLVDKGQGGELLGRIKGVRKKLSQDLGFLIPAVHIRDNLDLLPSGYRITLMGVSIGEGEVFPDKFLAINPGQVFGSLQGTKTKDPAFGLEAIWIDEAQREQAQTLGYTVVDPSTVVATHLNQIIQTHTHELLGHEEVQKWLDLLGEKSPKLVEELVPETLSINQLLKTLQGLLREQVPIRDMRTIAEALAAHGNKSMDTTALTSIARVSLARQIVQNIVGQDPNLPVITLDPSLEQLLLQSVQQAQKAGASDGAFIEPQLAERLNKSLVETAKKQEMAGRPIVLLVAAPIRPMMAQFVRYHISDMHVIAYNEVPDNKQITIEATIGADVVNGGKQR</sequence>
<keyword evidence="5 7" id="KW-1133">Transmembrane helix</keyword>
<keyword evidence="6 7" id="KW-0472">Membrane</keyword>
<reference evidence="9" key="1">
    <citation type="submission" date="2023-07" db="EMBL/GenBank/DDBJ databases">
        <title>Genome content predicts the carbon catabolic preferences of heterotrophic bacteria.</title>
        <authorList>
            <person name="Gralka M."/>
        </authorList>
    </citation>
    <scope>NUCLEOTIDE SEQUENCE</scope>
    <source>
        <strain evidence="9">I3M17_2</strain>
    </source>
</reference>
<dbReference type="InterPro" id="IPR042196">
    <property type="entry name" value="FHIPEP_4"/>
</dbReference>
<evidence type="ECO:0000256" key="3">
    <source>
        <dbReference type="ARBA" id="ARBA00022475"/>
    </source>
</evidence>
<dbReference type="Gene3D" id="3.40.30.60">
    <property type="entry name" value="FHIPEP family, domain 1"/>
    <property type="match status" value="1"/>
</dbReference>
<dbReference type="NCBIfam" id="TIGR01398">
    <property type="entry name" value="FlhA"/>
    <property type="match status" value="1"/>
</dbReference>
<dbReference type="InterPro" id="IPR001712">
    <property type="entry name" value="T3SS_FHIPEP"/>
</dbReference>
<feature type="transmembrane region" description="Helical" evidence="7">
    <location>
        <begin position="33"/>
        <end position="51"/>
    </location>
</feature>
<dbReference type="InterPro" id="IPR025505">
    <property type="entry name" value="FHIPEP_CS"/>
</dbReference>
<feature type="transmembrane region" description="Helical" evidence="7">
    <location>
        <begin position="300"/>
        <end position="316"/>
    </location>
</feature>
<organism evidence="9 10">
    <name type="scientific">Saccharophagus degradans</name>
    <dbReference type="NCBI Taxonomy" id="86304"/>
    <lineage>
        <taxon>Bacteria</taxon>
        <taxon>Pseudomonadati</taxon>
        <taxon>Pseudomonadota</taxon>
        <taxon>Gammaproteobacteria</taxon>
        <taxon>Cellvibrionales</taxon>
        <taxon>Cellvibrionaceae</taxon>
        <taxon>Saccharophagus</taxon>
    </lineage>
</organism>
<dbReference type="AlphaFoldDB" id="A0AAW7X0L8"/>
<dbReference type="RefSeq" id="WP_303490201.1">
    <property type="nucleotide sequence ID" value="NZ_JAUOPB010000001.1"/>
</dbReference>
<evidence type="ECO:0000313" key="10">
    <source>
        <dbReference type="Proteomes" id="UP001169760"/>
    </source>
</evidence>
<feature type="transmembrane region" description="Helical" evidence="7">
    <location>
        <begin position="57"/>
        <end position="75"/>
    </location>
</feature>
<keyword evidence="7" id="KW-0813">Transport</keyword>
<evidence type="ECO:0000256" key="7">
    <source>
        <dbReference type="RuleBase" id="RU364093"/>
    </source>
</evidence>
<accession>A0AAW7X0L8</accession>
<dbReference type="PANTHER" id="PTHR30161">
    <property type="entry name" value="FLAGELLAR EXPORT PROTEIN, MEMBRANE FLHA SUBUNIT-RELATED"/>
    <property type="match status" value="1"/>
</dbReference>
<feature type="compositionally biased region" description="Polar residues" evidence="8">
    <location>
        <begin position="358"/>
        <end position="367"/>
    </location>
</feature>
<dbReference type="GO" id="GO:0005886">
    <property type="term" value="C:plasma membrane"/>
    <property type="evidence" value="ECO:0007669"/>
    <property type="project" value="UniProtKB-SubCell"/>
</dbReference>
<feature type="transmembrane region" description="Helical" evidence="7">
    <location>
        <begin position="253"/>
        <end position="279"/>
    </location>
</feature>
<dbReference type="Gene3D" id="3.40.50.12790">
    <property type="entry name" value="FHIPEP family, domain 4"/>
    <property type="match status" value="1"/>
</dbReference>
<dbReference type="EMBL" id="JAUOPB010000001">
    <property type="protein sequence ID" value="MDO6421022.1"/>
    <property type="molecule type" value="Genomic_DNA"/>
</dbReference>
<proteinExistence type="inferred from homology"/>
<dbReference type="PANTHER" id="PTHR30161:SF1">
    <property type="entry name" value="FLAGELLAR BIOSYNTHESIS PROTEIN FLHA-RELATED"/>
    <property type="match status" value="1"/>
</dbReference>
<dbReference type="Gene3D" id="1.10.8.540">
    <property type="entry name" value="FHIPEP family, domain 3"/>
    <property type="match status" value="1"/>
</dbReference>
<comment type="function">
    <text evidence="7">Required for formation of the rod structure of the flagellar apparatus. Together with FliI and FliH, may constitute the export apparatus of flagellin.</text>
</comment>
<comment type="subcellular location">
    <subcellularLocation>
        <location evidence="1 7">Cell membrane</location>
        <topology evidence="1 7">Multi-pass membrane protein</topology>
    </subcellularLocation>
</comment>
<dbReference type="PROSITE" id="PS00994">
    <property type="entry name" value="FHIPEP"/>
    <property type="match status" value="1"/>
</dbReference>
<keyword evidence="4 7" id="KW-0812">Transmembrane</keyword>
<dbReference type="InterPro" id="IPR006301">
    <property type="entry name" value="FlhA"/>
</dbReference>
<dbReference type="PRINTS" id="PR00949">
    <property type="entry name" value="TYPE3IMAPROT"/>
</dbReference>
<name>A0AAW7X0L8_9GAMM</name>
<evidence type="ECO:0000256" key="6">
    <source>
        <dbReference type="ARBA" id="ARBA00023136"/>
    </source>
</evidence>
<comment type="caution">
    <text evidence="9">The sequence shown here is derived from an EMBL/GenBank/DDBJ whole genome shotgun (WGS) entry which is preliminary data.</text>
</comment>
<evidence type="ECO:0000313" key="9">
    <source>
        <dbReference type="EMBL" id="MDO6421022.1"/>
    </source>
</evidence>